<dbReference type="EMBL" id="VSRR010009623">
    <property type="protein sequence ID" value="MPC50621.1"/>
    <property type="molecule type" value="Genomic_DNA"/>
</dbReference>
<dbReference type="AlphaFoldDB" id="A0A5B7FT69"/>
<gene>
    <name evidence="2" type="ORF">E2C01_044450</name>
</gene>
<sequence length="62" mass="6888">MLMGKHKKLSGSREVADLTRETSSSGLSREEDSPPLHKCFPQQSPVLGVLLRNASLPVWTHF</sequence>
<evidence type="ECO:0000313" key="3">
    <source>
        <dbReference type="Proteomes" id="UP000324222"/>
    </source>
</evidence>
<reference evidence="2 3" key="1">
    <citation type="submission" date="2019-05" db="EMBL/GenBank/DDBJ databases">
        <title>Another draft genome of Portunus trituberculatus and its Hox gene families provides insights of decapod evolution.</title>
        <authorList>
            <person name="Jeong J.-H."/>
            <person name="Song I."/>
            <person name="Kim S."/>
            <person name="Choi T."/>
            <person name="Kim D."/>
            <person name="Ryu S."/>
            <person name="Kim W."/>
        </authorList>
    </citation>
    <scope>NUCLEOTIDE SEQUENCE [LARGE SCALE GENOMIC DNA]</scope>
    <source>
        <tissue evidence="2">Muscle</tissue>
    </source>
</reference>
<evidence type="ECO:0000256" key="1">
    <source>
        <dbReference type="SAM" id="MobiDB-lite"/>
    </source>
</evidence>
<comment type="caution">
    <text evidence="2">The sequence shown here is derived from an EMBL/GenBank/DDBJ whole genome shotgun (WGS) entry which is preliminary data.</text>
</comment>
<protein>
    <submittedName>
        <fullName evidence="2">Uncharacterized protein</fullName>
    </submittedName>
</protein>
<organism evidence="2 3">
    <name type="scientific">Portunus trituberculatus</name>
    <name type="common">Swimming crab</name>
    <name type="synonym">Neptunus trituberculatus</name>
    <dbReference type="NCBI Taxonomy" id="210409"/>
    <lineage>
        <taxon>Eukaryota</taxon>
        <taxon>Metazoa</taxon>
        <taxon>Ecdysozoa</taxon>
        <taxon>Arthropoda</taxon>
        <taxon>Crustacea</taxon>
        <taxon>Multicrustacea</taxon>
        <taxon>Malacostraca</taxon>
        <taxon>Eumalacostraca</taxon>
        <taxon>Eucarida</taxon>
        <taxon>Decapoda</taxon>
        <taxon>Pleocyemata</taxon>
        <taxon>Brachyura</taxon>
        <taxon>Eubrachyura</taxon>
        <taxon>Portunoidea</taxon>
        <taxon>Portunidae</taxon>
        <taxon>Portuninae</taxon>
        <taxon>Portunus</taxon>
    </lineage>
</organism>
<feature type="region of interest" description="Disordered" evidence="1">
    <location>
        <begin position="1"/>
        <end position="39"/>
    </location>
</feature>
<name>A0A5B7FT69_PORTR</name>
<keyword evidence="3" id="KW-1185">Reference proteome</keyword>
<proteinExistence type="predicted"/>
<evidence type="ECO:0000313" key="2">
    <source>
        <dbReference type="EMBL" id="MPC50621.1"/>
    </source>
</evidence>
<feature type="compositionally biased region" description="Basic residues" evidence="1">
    <location>
        <begin position="1"/>
        <end position="10"/>
    </location>
</feature>
<dbReference type="Proteomes" id="UP000324222">
    <property type="component" value="Unassembled WGS sequence"/>
</dbReference>
<accession>A0A5B7FT69</accession>